<feature type="region of interest" description="Disordered" evidence="1">
    <location>
        <begin position="336"/>
        <end position="376"/>
    </location>
</feature>
<keyword evidence="3" id="KW-0808">Transferase</keyword>
<name>A0A6A2Y8W2_HIBSY</name>
<dbReference type="EMBL" id="VEPZ02001596">
    <property type="protein sequence ID" value="KAE8666394.1"/>
    <property type="molecule type" value="Genomic_DNA"/>
</dbReference>
<dbReference type="PANTHER" id="PTHR12984:SF6">
    <property type="entry name" value="SCY1-LIKE PROTEIN 2"/>
    <property type="match status" value="1"/>
</dbReference>
<dbReference type="Pfam" id="PF00069">
    <property type="entry name" value="Pkinase"/>
    <property type="match status" value="1"/>
</dbReference>
<dbReference type="InterPro" id="IPR011009">
    <property type="entry name" value="Kinase-like_dom_sf"/>
</dbReference>
<organism evidence="3 4">
    <name type="scientific">Hibiscus syriacus</name>
    <name type="common">Rose of Sharon</name>
    <dbReference type="NCBI Taxonomy" id="106335"/>
    <lineage>
        <taxon>Eukaryota</taxon>
        <taxon>Viridiplantae</taxon>
        <taxon>Streptophyta</taxon>
        <taxon>Embryophyta</taxon>
        <taxon>Tracheophyta</taxon>
        <taxon>Spermatophyta</taxon>
        <taxon>Magnoliopsida</taxon>
        <taxon>eudicotyledons</taxon>
        <taxon>Gunneridae</taxon>
        <taxon>Pentapetalae</taxon>
        <taxon>rosids</taxon>
        <taxon>malvids</taxon>
        <taxon>Malvales</taxon>
        <taxon>Malvaceae</taxon>
        <taxon>Malvoideae</taxon>
        <taxon>Hibiscus</taxon>
    </lineage>
</organism>
<accession>A0A6A2Y8W2</accession>
<dbReference type="Proteomes" id="UP000436088">
    <property type="component" value="Unassembled WGS sequence"/>
</dbReference>
<dbReference type="GO" id="GO:0004672">
    <property type="term" value="F:protein kinase activity"/>
    <property type="evidence" value="ECO:0007669"/>
    <property type="project" value="InterPro"/>
</dbReference>
<evidence type="ECO:0000313" key="3">
    <source>
        <dbReference type="EMBL" id="KAE8666394.1"/>
    </source>
</evidence>
<keyword evidence="3" id="KW-0418">Kinase</keyword>
<evidence type="ECO:0000259" key="2">
    <source>
        <dbReference type="PROSITE" id="PS50011"/>
    </source>
</evidence>
<gene>
    <name evidence="3" type="ORF">F3Y22_tig00112498pilonHSYRG00032</name>
</gene>
<keyword evidence="4" id="KW-1185">Reference proteome</keyword>
<dbReference type="GO" id="GO:0005524">
    <property type="term" value="F:ATP binding"/>
    <property type="evidence" value="ECO:0007669"/>
    <property type="project" value="InterPro"/>
</dbReference>
<protein>
    <submittedName>
        <fullName evidence="3">Kinase family protein with ARM repeat domain isoform 2</fullName>
    </submittedName>
</protein>
<feature type="compositionally biased region" description="Polar residues" evidence="1">
    <location>
        <begin position="437"/>
        <end position="450"/>
    </location>
</feature>
<reference evidence="3" key="1">
    <citation type="submission" date="2019-09" db="EMBL/GenBank/DDBJ databases">
        <title>Draft genome information of white flower Hibiscus syriacus.</title>
        <authorList>
            <person name="Kim Y.-M."/>
        </authorList>
    </citation>
    <scope>NUCLEOTIDE SEQUENCE [LARGE SCALE GENOMIC DNA]</scope>
    <source>
        <strain evidence="3">YM2019G1</strain>
    </source>
</reference>
<dbReference type="InterPro" id="IPR000719">
    <property type="entry name" value="Prot_kinase_dom"/>
</dbReference>
<dbReference type="PROSITE" id="PS50011">
    <property type="entry name" value="PROTEIN_KINASE_DOM"/>
    <property type="match status" value="1"/>
</dbReference>
<feature type="compositionally biased region" description="Polar residues" evidence="1">
    <location>
        <begin position="350"/>
        <end position="376"/>
    </location>
</feature>
<evidence type="ECO:0000256" key="1">
    <source>
        <dbReference type="SAM" id="MobiDB-lite"/>
    </source>
</evidence>
<dbReference type="InterPro" id="IPR011989">
    <property type="entry name" value="ARM-like"/>
</dbReference>
<feature type="compositionally biased region" description="Low complexity" evidence="1">
    <location>
        <begin position="336"/>
        <end position="349"/>
    </location>
</feature>
<feature type="domain" description="Protein kinase" evidence="2">
    <location>
        <begin position="1"/>
        <end position="245"/>
    </location>
</feature>
<dbReference type="InterPro" id="IPR051177">
    <property type="entry name" value="CIK-Related_Protein"/>
</dbReference>
<proteinExistence type="predicted"/>
<dbReference type="Gene3D" id="1.25.10.10">
    <property type="entry name" value="Leucine-rich Repeat Variant"/>
    <property type="match status" value="1"/>
</dbReference>
<dbReference type="PANTHER" id="PTHR12984">
    <property type="entry name" value="SCY1-RELATED S/T PROTEIN KINASE-LIKE"/>
    <property type="match status" value="1"/>
</dbReference>
<feature type="region of interest" description="Disordered" evidence="1">
    <location>
        <begin position="404"/>
        <end position="498"/>
    </location>
</feature>
<dbReference type="Gene3D" id="1.10.510.10">
    <property type="entry name" value="Transferase(Phosphotransferase) domain 1"/>
    <property type="match status" value="1"/>
</dbReference>
<sequence length="498" mass="53856">MYLEISLLEVKHGLLQIVESLDFLHNNAHLIHRAISPENVLITSSGAWKLGFRFAISTDQTSSDSATVKAFHYSEYDTEDYVMPLQPSLNYTAPELVRNKESSVGWSSDIFNNSGALSVTCTAHAYDDSDPRIQEDALRKSLLLAKQLDTQLVKDATLPRVHGLALKTTVAADRHSDAGGSDTDDAELSDCTLMALRYHELADQRKGDNHYSVRRHILPKLVRVRVNALLCLADFVHTLNKHAVLDVLQTIQRCTAVDRSAPTLMCTLAISNAILKHYGVEFTAENVLPLLTPLLTTQQLNIQQFVICLEQKSGTVASAKPSTAWYEDWGPTARGTTSVGAGAGASATAQQPSKDNSSTDSILSDKSIQSASKQSEPSVISTVSSQQVLVSCPAVDIEWPPRATSGITAESDNGEKQLNTGTSSASSFDDLDPNWPPRTSASNGLGSLNDGTMGGPATTNYGSSSFTSMQINMNNPNDKSNSWAFSNQNSGELLRPNL</sequence>
<dbReference type="SUPFAM" id="SSF56112">
    <property type="entry name" value="Protein kinase-like (PK-like)"/>
    <property type="match status" value="1"/>
</dbReference>
<dbReference type="AlphaFoldDB" id="A0A6A2Y8W2"/>
<evidence type="ECO:0000313" key="4">
    <source>
        <dbReference type="Proteomes" id="UP000436088"/>
    </source>
</evidence>
<comment type="caution">
    <text evidence="3">The sequence shown here is derived from an EMBL/GenBank/DDBJ whole genome shotgun (WGS) entry which is preliminary data.</text>
</comment>
<feature type="compositionally biased region" description="Polar residues" evidence="1">
    <location>
        <begin position="405"/>
        <end position="427"/>
    </location>
</feature>
<feature type="compositionally biased region" description="Polar residues" evidence="1">
    <location>
        <begin position="457"/>
        <end position="491"/>
    </location>
</feature>